<organism evidence="1 2">
    <name type="scientific">Diphasiastrum complanatum</name>
    <name type="common">Issler's clubmoss</name>
    <name type="synonym">Lycopodium complanatum</name>
    <dbReference type="NCBI Taxonomy" id="34168"/>
    <lineage>
        <taxon>Eukaryota</taxon>
        <taxon>Viridiplantae</taxon>
        <taxon>Streptophyta</taxon>
        <taxon>Embryophyta</taxon>
        <taxon>Tracheophyta</taxon>
        <taxon>Lycopodiopsida</taxon>
        <taxon>Lycopodiales</taxon>
        <taxon>Lycopodiaceae</taxon>
        <taxon>Lycopodioideae</taxon>
        <taxon>Diphasiastrum</taxon>
    </lineage>
</organism>
<dbReference type="EMBL" id="CM055104">
    <property type="protein sequence ID" value="KAJ7533668.1"/>
    <property type="molecule type" value="Genomic_DNA"/>
</dbReference>
<dbReference type="Proteomes" id="UP001162992">
    <property type="component" value="Chromosome 13"/>
</dbReference>
<proteinExistence type="predicted"/>
<evidence type="ECO:0000313" key="1">
    <source>
        <dbReference type="EMBL" id="KAJ7533668.1"/>
    </source>
</evidence>
<comment type="caution">
    <text evidence="1">The sequence shown here is derived from an EMBL/GenBank/DDBJ whole genome shotgun (WGS) entry which is preliminary data.</text>
</comment>
<protein>
    <submittedName>
        <fullName evidence="1">Uncharacterized protein</fullName>
    </submittedName>
</protein>
<name>A0ACC2BV43_DIPCM</name>
<gene>
    <name evidence="1" type="ORF">O6H91_13G059500</name>
</gene>
<reference evidence="2" key="1">
    <citation type="journal article" date="2024" name="Proc. Natl. Acad. Sci. U.S.A.">
        <title>Extraordinary preservation of gene collinearity over three hundred million years revealed in homosporous lycophytes.</title>
        <authorList>
            <person name="Li C."/>
            <person name="Wickell D."/>
            <person name="Kuo L.Y."/>
            <person name="Chen X."/>
            <person name="Nie B."/>
            <person name="Liao X."/>
            <person name="Peng D."/>
            <person name="Ji J."/>
            <person name="Jenkins J."/>
            <person name="Williams M."/>
            <person name="Shu S."/>
            <person name="Plott C."/>
            <person name="Barry K."/>
            <person name="Rajasekar S."/>
            <person name="Grimwood J."/>
            <person name="Han X."/>
            <person name="Sun S."/>
            <person name="Hou Z."/>
            <person name="He W."/>
            <person name="Dai G."/>
            <person name="Sun C."/>
            <person name="Schmutz J."/>
            <person name="Leebens-Mack J.H."/>
            <person name="Li F.W."/>
            <person name="Wang L."/>
        </authorList>
    </citation>
    <scope>NUCLEOTIDE SEQUENCE [LARGE SCALE GENOMIC DNA]</scope>
    <source>
        <strain evidence="2">cv. PW_Plant_1</strain>
    </source>
</reference>
<keyword evidence="2" id="KW-1185">Reference proteome</keyword>
<accession>A0ACC2BV43</accession>
<sequence length="205" mass="22161">MLQIVGRRVMHTAETQKKLQELQIAFKADCKVSKLGTSVGGPHFEGPIAGSSNASKRKEGSSDREKDGSTFGRFHTMGSEVTRHGQSDRDASSGSATLWPNSSGFKRPNSPGKHLHDPSKPAMSRESTVFPKHAAYGAAGSSGCKKRPGSSQELPNPKTDTGTEIKGSQDTIDSTNLLDRRLRKASTVKDPIYQTNKRLRSASEH</sequence>
<evidence type="ECO:0000313" key="2">
    <source>
        <dbReference type="Proteomes" id="UP001162992"/>
    </source>
</evidence>